<evidence type="ECO:0000256" key="1">
    <source>
        <dbReference type="ARBA" id="ARBA00000085"/>
    </source>
</evidence>
<dbReference type="InterPro" id="IPR050351">
    <property type="entry name" value="BphY/WalK/GraS-like"/>
</dbReference>
<evidence type="ECO:0000256" key="12">
    <source>
        <dbReference type="ARBA" id="ARBA00022989"/>
    </source>
</evidence>
<keyword evidence="4" id="KW-0813">Transport</keyword>
<dbReference type="FunFam" id="3.30.565.10:FF:000006">
    <property type="entry name" value="Sensor histidine kinase WalK"/>
    <property type="match status" value="1"/>
</dbReference>
<dbReference type="InterPro" id="IPR036890">
    <property type="entry name" value="HATPase_C_sf"/>
</dbReference>
<keyword evidence="8 15" id="KW-0812">Transmembrane</keyword>
<dbReference type="Pfam" id="PF00512">
    <property type="entry name" value="HisKA"/>
    <property type="match status" value="1"/>
</dbReference>
<evidence type="ECO:0000313" key="17">
    <source>
        <dbReference type="EMBL" id="VAW86549.1"/>
    </source>
</evidence>
<dbReference type="CDD" id="cd00082">
    <property type="entry name" value="HisKA"/>
    <property type="match status" value="1"/>
</dbReference>
<protein>
    <recommendedName>
        <fullName evidence="3">histidine kinase</fullName>
        <ecNumber evidence="3">2.7.13.3</ecNumber>
    </recommendedName>
</protein>
<dbReference type="GO" id="GO:0016036">
    <property type="term" value="P:cellular response to phosphate starvation"/>
    <property type="evidence" value="ECO:0007669"/>
    <property type="project" value="TreeGrafter"/>
</dbReference>
<keyword evidence="14 15" id="KW-0472">Membrane</keyword>
<dbReference type="InterPro" id="IPR003661">
    <property type="entry name" value="HisK_dim/P_dom"/>
</dbReference>
<dbReference type="PANTHER" id="PTHR45453">
    <property type="entry name" value="PHOSPHATE REGULON SENSOR PROTEIN PHOR"/>
    <property type="match status" value="1"/>
</dbReference>
<dbReference type="InterPro" id="IPR021766">
    <property type="entry name" value="PhoR_N"/>
</dbReference>
<dbReference type="Gene3D" id="3.30.565.10">
    <property type="entry name" value="Histidine kinase-like ATPase, C-terminal domain"/>
    <property type="match status" value="1"/>
</dbReference>
<proteinExistence type="predicted"/>
<evidence type="ECO:0000256" key="4">
    <source>
        <dbReference type="ARBA" id="ARBA00022448"/>
    </source>
</evidence>
<dbReference type="GO" id="GO:0005524">
    <property type="term" value="F:ATP binding"/>
    <property type="evidence" value="ECO:0007669"/>
    <property type="project" value="UniProtKB-KW"/>
</dbReference>
<keyword evidence="13" id="KW-0902">Two-component regulatory system</keyword>
<dbReference type="EC" id="2.7.13.3" evidence="3"/>
<feature type="transmembrane region" description="Helical" evidence="15">
    <location>
        <begin position="21"/>
        <end position="47"/>
    </location>
</feature>
<evidence type="ECO:0000256" key="15">
    <source>
        <dbReference type="SAM" id="Phobius"/>
    </source>
</evidence>
<dbReference type="InterPro" id="IPR005467">
    <property type="entry name" value="His_kinase_dom"/>
</dbReference>
<dbReference type="InterPro" id="IPR036097">
    <property type="entry name" value="HisK_dim/P_sf"/>
</dbReference>
<dbReference type="Gene3D" id="1.10.287.130">
    <property type="match status" value="1"/>
</dbReference>
<comment type="subcellular location">
    <subcellularLocation>
        <location evidence="2">Cell membrane</location>
    </subcellularLocation>
</comment>
<evidence type="ECO:0000256" key="14">
    <source>
        <dbReference type="ARBA" id="ARBA00023136"/>
    </source>
</evidence>
<keyword evidence="10" id="KW-0418">Kinase</keyword>
<keyword evidence="7 17" id="KW-0808">Transferase</keyword>
<dbReference type="GO" id="GO:0005886">
    <property type="term" value="C:plasma membrane"/>
    <property type="evidence" value="ECO:0007669"/>
    <property type="project" value="UniProtKB-SubCell"/>
</dbReference>
<dbReference type="SMART" id="SM00387">
    <property type="entry name" value="HATPase_c"/>
    <property type="match status" value="1"/>
</dbReference>
<evidence type="ECO:0000256" key="6">
    <source>
        <dbReference type="ARBA" id="ARBA00022553"/>
    </source>
</evidence>
<dbReference type="GO" id="GO:0004721">
    <property type="term" value="F:phosphoprotein phosphatase activity"/>
    <property type="evidence" value="ECO:0007669"/>
    <property type="project" value="InterPro"/>
</dbReference>
<dbReference type="Pfam" id="PF11808">
    <property type="entry name" value="PhoR"/>
    <property type="match status" value="1"/>
</dbReference>
<evidence type="ECO:0000256" key="2">
    <source>
        <dbReference type="ARBA" id="ARBA00004236"/>
    </source>
</evidence>
<evidence type="ECO:0000259" key="16">
    <source>
        <dbReference type="PROSITE" id="PS50109"/>
    </source>
</evidence>
<accession>A0A3B0ZJT0</accession>
<dbReference type="InterPro" id="IPR003594">
    <property type="entry name" value="HATPase_dom"/>
</dbReference>
<evidence type="ECO:0000256" key="11">
    <source>
        <dbReference type="ARBA" id="ARBA00022840"/>
    </source>
</evidence>
<sequence>MSSPFLSRAISRELTWIALSLGLFLFFAWLTGFWVFTLFAYLFFYLIRQVWSVYQFESWFRDASNGSPPQSGFWQELCATISYKQRALEKRADLQNNKSEQFHAASMALPIAIISLTKYHKIEWFNDAAQSLLFIKRGDTGRKLETLVRQPEFIQYLKQKEIEKPLFLEGFMGQSRTYRCEIFDYHHGHRLLVIEDVHELYNLAKIRKDFVANASHELRTPLTVVNGYLEMMIDMTDQVPKMWEKPLGQMHHQSLRMQAIIEDLLTLSRIESDTLMNNTKVIQVDDVLKNIEIDIRYLYDEEYDIHFSIEKGLSLKGVEEPLKSVFTNLISNAFCYTPKGGRVSIRWYSNSAGAHFEVEDTGIGVPNELLSRLTERFYRVDTARSRESGGTGLGLAIVKHVLDKHESELKIQSQVGKGSIFSCD</sequence>
<evidence type="ECO:0000256" key="13">
    <source>
        <dbReference type="ARBA" id="ARBA00023012"/>
    </source>
</evidence>
<dbReference type="PROSITE" id="PS50109">
    <property type="entry name" value="HIS_KIN"/>
    <property type="match status" value="1"/>
</dbReference>
<evidence type="ECO:0000256" key="8">
    <source>
        <dbReference type="ARBA" id="ARBA00022692"/>
    </source>
</evidence>
<feature type="domain" description="Histidine kinase" evidence="16">
    <location>
        <begin position="213"/>
        <end position="424"/>
    </location>
</feature>
<dbReference type="InterPro" id="IPR004358">
    <property type="entry name" value="Sig_transdc_His_kin-like_C"/>
</dbReference>
<dbReference type="PRINTS" id="PR00344">
    <property type="entry name" value="BCTRLSENSOR"/>
</dbReference>
<dbReference type="EMBL" id="UOFP01000145">
    <property type="protein sequence ID" value="VAW86549.1"/>
    <property type="molecule type" value="Genomic_DNA"/>
</dbReference>
<gene>
    <name evidence="17" type="ORF">MNBD_GAMMA18-1162</name>
</gene>
<feature type="non-terminal residue" evidence="17">
    <location>
        <position position="424"/>
    </location>
</feature>
<dbReference type="NCBIfam" id="TIGR02966">
    <property type="entry name" value="phoR_proteo"/>
    <property type="match status" value="1"/>
</dbReference>
<keyword evidence="9" id="KW-0547">Nucleotide-binding</keyword>
<dbReference type="GO" id="GO:0000155">
    <property type="term" value="F:phosphorelay sensor kinase activity"/>
    <property type="evidence" value="ECO:0007669"/>
    <property type="project" value="InterPro"/>
</dbReference>
<evidence type="ECO:0000256" key="10">
    <source>
        <dbReference type="ARBA" id="ARBA00022777"/>
    </source>
</evidence>
<reference evidence="17" key="1">
    <citation type="submission" date="2018-06" db="EMBL/GenBank/DDBJ databases">
        <authorList>
            <person name="Zhirakovskaya E."/>
        </authorList>
    </citation>
    <scope>NUCLEOTIDE SEQUENCE</scope>
</reference>
<evidence type="ECO:0000256" key="9">
    <source>
        <dbReference type="ARBA" id="ARBA00022741"/>
    </source>
</evidence>
<dbReference type="SUPFAM" id="SSF55874">
    <property type="entry name" value="ATPase domain of HSP90 chaperone/DNA topoisomerase II/histidine kinase"/>
    <property type="match status" value="1"/>
</dbReference>
<evidence type="ECO:0000256" key="3">
    <source>
        <dbReference type="ARBA" id="ARBA00012438"/>
    </source>
</evidence>
<name>A0A3B0ZJT0_9ZZZZ</name>
<keyword evidence="11" id="KW-0067">ATP-binding</keyword>
<dbReference type="Pfam" id="PF02518">
    <property type="entry name" value="HATPase_c"/>
    <property type="match status" value="1"/>
</dbReference>
<dbReference type="InterPro" id="IPR014310">
    <property type="entry name" value="Sig_transdc_His_kinase_PhoR"/>
</dbReference>
<keyword evidence="6" id="KW-0597">Phosphoprotein</keyword>
<dbReference type="PANTHER" id="PTHR45453:SF1">
    <property type="entry name" value="PHOSPHATE REGULON SENSOR PROTEIN PHOR"/>
    <property type="match status" value="1"/>
</dbReference>
<dbReference type="FunFam" id="1.10.287.130:FF:000001">
    <property type="entry name" value="Two-component sensor histidine kinase"/>
    <property type="match status" value="1"/>
</dbReference>
<keyword evidence="5" id="KW-1003">Cell membrane</keyword>
<evidence type="ECO:0000256" key="5">
    <source>
        <dbReference type="ARBA" id="ARBA00022475"/>
    </source>
</evidence>
<dbReference type="SUPFAM" id="SSF47384">
    <property type="entry name" value="Homodimeric domain of signal transducing histidine kinase"/>
    <property type="match status" value="1"/>
</dbReference>
<dbReference type="SMART" id="SM00388">
    <property type="entry name" value="HisKA"/>
    <property type="match status" value="1"/>
</dbReference>
<keyword evidence="12 15" id="KW-1133">Transmembrane helix</keyword>
<dbReference type="AlphaFoldDB" id="A0A3B0ZJT0"/>
<evidence type="ECO:0000256" key="7">
    <source>
        <dbReference type="ARBA" id="ARBA00022679"/>
    </source>
</evidence>
<comment type="catalytic activity">
    <reaction evidence="1">
        <text>ATP + protein L-histidine = ADP + protein N-phospho-L-histidine.</text>
        <dbReference type="EC" id="2.7.13.3"/>
    </reaction>
</comment>
<organism evidence="17">
    <name type="scientific">hydrothermal vent metagenome</name>
    <dbReference type="NCBI Taxonomy" id="652676"/>
    <lineage>
        <taxon>unclassified sequences</taxon>
        <taxon>metagenomes</taxon>
        <taxon>ecological metagenomes</taxon>
    </lineage>
</organism>